<dbReference type="InParanoid" id="A0A1Y1UU45"/>
<comment type="caution">
    <text evidence="2">The sequence shown here is derived from an EMBL/GenBank/DDBJ whole genome shotgun (WGS) entry which is preliminary data.</text>
</comment>
<feature type="compositionally biased region" description="Low complexity" evidence="1">
    <location>
        <begin position="20"/>
        <end position="42"/>
    </location>
</feature>
<evidence type="ECO:0000313" key="2">
    <source>
        <dbReference type="EMBL" id="ORX41074.1"/>
    </source>
</evidence>
<feature type="compositionally biased region" description="Acidic residues" evidence="1">
    <location>
        <begin position="63"/>
        <end position="90"/>
    </location>
</feature>
<name>A0A1Y1UU45_9TREE</name>
<dbReference type="GeneID" id="33554414"/>
<proteinExistence type="predicted"/>
<protein>
    <recommendedName>
        <fullName evidence="4">Ribosome assembly protein 3</fullName>
    </recommendedName>
</protein>
<reference evidence="2 3" key="1">
    <citation type="submission" date="2017-03" db="EMBL/GenBank/DDBJ databases">
        <title>Widespread Adenine N6-methylation of Active Genes in Fungi.</title>
        <authorList>
            <consortium name="DOE Joint Genome Institute"/>
            <person name="Mondo S.J."/>
            <person name="Dannebaum R.O."/>
            <person name="Kuo R.C."/>
            <person name="Louie K.B."/>
            <person name="Bewick A.J."/>
            <person name="Labutti K."/>
            <person name="Haridas S."/>
            <person name="Kuo A."/>
            <person name="Salamov A."/>
            <person name="Ahrendt S.R."/>
            <person name="Lau R."/>
            <person name="Bowen B.P."/>
            <person name="Lipzen A."/>
            <person name="Sullivan W."/>
            <person name="Andreopoulos W.B."/>
            <person name="Clum A."/>
            <person name="Lindquist E."/>
            <person name="Daum C."/>
            <person name="Northen T.R."/>
            <person name="Ramamoorthy G."/>
            <person name="Schmitz R.J."/>
            <person name="Gryganskyi A."/>
            <person name="Culley D."/>
            <person name="Magnuson J."/>
            <person name="James T.Y."/>
            <person name="O'Malley M.A."/>
            <person name="Stajich J.E."/>
            <person name="Spatafora J.W."/>
            <person name="Visel A."/>
            <person name="Grigoriev I.V."/>
        </authorList>
    </citation>
    <scope>NUCLEOTIDE SEQUENCE [LARGE SCALE GENOMIC DNA]</scope>
    <source>
        <strain evidence="2 3">NRRL Y-17943</strain>
    </source>
</reference>
<dbReference type="AlphaFoldDB" id="A0A1Y1UU45"/>
<evidence type="ECO:0000256" key="1">
    <source>
        <dbReference type="SAM" id="MobiDB-lite"/>
    </source>
</evidence>
<dbReference type="Proteomes" id="UP000193218">
    <property type="component" value="Unassembled WGS sequence"/>
</dbReference>
<accession>A0A1Y1UU45</accession>
<sequence length="223" mass="24186">MAPQQPARSKSSRKRRRRQASYSPSASSSGGSDSEAASSQAGPSTLPAQILPAASANKIPPSDSDDSESSDDSDEDEEMPSESQSDDESESTISSSSTASQPAKTFPAQPDLPIPSKTSHMPRRMSDSPSPPPIQLPSFFAPRRSEEDDERRLRFRRLYMDKLVQGFSGDLEALRAVSTGYESLCIAKYGSVRADALWPKAAASNRFTSLGHRHLPRCASRPR</sequence>
<evidence type="ECO:0008006" key="4">
    <source>
        <dbReference type="Google" id="ProtNLM"/>
    </source>
</evidence>
<dbReference type="STRING" id="4999.A0A1Y1UU45"/>
<evidence type="ECO:0000313" key="3">
    <source>
        <dbReference type="Proteomes" id="UP000193218"/>
    </source>
</evidence>
<dbReference type="RefSeq" id="XP_021874753.1">
    <property type="nucleotide sequence ID" value="XM_022012606.1"/>
</dbReference>
<feature type="region of interest" description="Disordered" evidence="1">
    <location>
        <begin position="1"/>
        <end position="150"/>
    </location>
</feature>
<feature type="compositionally biased region" description="Basic residues" evidence="1">
    <location>
        <begin position="10"/>
        <end position="19"/>
    </location>
</feature>
<organism evidence="2 3">
    <name type="scientific">Kockovaella imperatae</name>
    <dbReference type="NCBI Taxonomy" id="4999"/>
    <lineage>
        <taxon>Eukaryota</taxon>
        <taxon>Fungi</taxon>
        <taxon>Dikarya</taxon>
        <taxon>Basidiomycota</taxon>
        <taxon>Agaricomycotina</taxon>
        <taxon>Tremellomycetes</taxon>
        <taxon>Tremellales</taxon>
        <taxon>Cuniculitremaceae</taxon>
        <taxon>Kockovaella</taxon>
    </lineage>
</organism>
<dbReference type="EMBL" id="NBSH01000001">
    <property type="protein sequence ID" value="ORX41074.1"/>
    <property type="molecule type" value="Genomic_DNA"/>
</dbReference>
<gene>
    <name evidence="2" type="ORF">BD324DRAFT_37005</name>
</gene>
<keyword evidence="3" id="KW-1185">Reference proteome</keyword>